<sequence length="1129" mass="117324">MAQAQDAVWLPVLPSMKGFGPALVKGAGSEADKAGKGVGAKLGTAIVGGVAAAGAGIAAAGAALYKVGAVFDDVSDTIRAGTGKTGKDLDGLVDVAKKVGSTVPAEFEAIGKTVADVSTRMGLTGATLEKVSSQYLEAGRVLGEEVDVAKTSAAFNAFGIEGDNVSGAMDHLFQVAQATGVSMNELAANASRSAPAMKALGFSFEETTAMAGSFDKAGLNSGAIMASMSKGLVTLAKDGEEPQEAFKRTVGEIEGFIKAGDTAGALNLASKVFGTKGATQFIGALQSGALNLDDLGRAAGQTGDTILGVGQDTADFAEQWMLFKNRVLVWLEPLGSKVFGALGTAMGEVNGAVLAFGAAWKANDGDITSSGLPGFFERLAFLAHRVWDQLKVSAGPVLASIGAAVRPLLPVFAALLPQVISFVASFSPLALLFKVLGPVLPQIASMFAQLAQTLAGVLGTVLPLVTALVGALVPVIVNLVSSVLPPVIDAFMSIVGAVSPLVSVILAALIPAIQFLMPIVQVAFALIAGAIKIAIGIITGTIAGLIGFLRDGLAPVFIWLFVNVIKPAWDGIQAAVKAVVDWFTTTALPVIQTVIGAVGAVFSWLYNNVVKPVFGFISGAVNAAWLVISFIFQALVAVVQKVLGPVFNWLWLSVIKPVFGFIGSAISAWWNLVVLPVFNAVWGFLKNTLGPVFDWLWKNAIKPAFDGIGSAIKTVWEKIIKPVFDTLSTFITKTIPKAFEDGVKFIKTHWDKIQAIAKAPVKFVVETVINKGLIAGLNGIGGFLGLKPLPDVALPPGFRDGGYTGNLPRGAVAGVVHGDEQVIKSPSRRKFERRHPGVLDYINRFGEMPGYRDGGRVKPLRELMVTQGYNRVHKGIDYAAQIGTPVFATQDGVVSHAGPGARAPGVWGGNEVHILGNGIETWFAHLSRIGVRLGQRVRAGQQIADSGNTGISSGPHLHFGVFNGGWPNDIDPTAYLGGAGVPSGKPWNPIADIVGGLVSKFKDAFPAAGIIADIAIGAGKKLLDGAVSFVTGQSNDGAAAGAPYLHDQGGVLNPGLSSVLNATRKPEYILNSRQWNDLHSLATRPGTSGGGDVIVQGNVGWMPDQLAREIEVQKRRTATMAGMSGVVFA</sequence>
<dbReference type="Pfam" id="PF01551">
    <property type="entry name" value="Peptidase_M23"/>
    <property type="match status" value="1"/>
</dbReference>
<dbReference type="Pfam" id="PF10145">
    <property type="entry name" value="PhageMin_Tail"/>
    <property type="match status" value="1"/>
</dbReference>
<dbReference type="SUPFAM" id="SSF51261">
    <property type="entry name" value="Duplicated hybrid motif"/>
    <property type="match status" value="1"/>
</dbReference>
<gene>
    <name evidence="7" type="primary">15</name>
    <name evidence="7" type="ORF">SEA_SHOYA_15</name>
</gene>
<feature type="transmembrane region" description="Helical" evidence="4">
    <location>
        <begin position="612"/>
        <end position="637"/>
    </location>
</feature>
<dbReference type="InterPro" id="IPR011055">
    <property type="entry name" value="Dup_hybrid_motif"/>
</dbReference>
<reference evidence="7 8" key="1">
    <citation type="submission" date="2020-01" db="EMBL/GenBank/DDBJ databases">
        <authorList>
            <person name="Burbank J.R."/>
            <person name="Falkowski A.F."/>
            <person name="Granberg A.K."/>
            <person name="Hofbauer A.R."/>
            <person name="Heubel C."/>
            <person name="Larson S.M."/>
            <person name="Streitz R.J."/>
            <person name="Zoubek K.J."/>
            <person name="Bonilla J.A."/>
            <person name="Klyczek K."/>
            <person name="Garlena R.A."/>
            <person name="Russell D.A."/>
            <person name="Pope W.H."/>
            <person name="Jacobs-Sera D."/>
            <person name="Hatfull G.F."/>
        </authorList>
    </citation>
    <scope>NUCLEOTIDE SEQUENCE [LARGE SCALE GENOMIC DNA]</scope>
</reference>
<dbReference type="GO" id="GO:0042742">
    <property type="term" value="P:defense response to bacterium"/>
    <property type="evidence" value="ECO:0007669"/>
    <property type="project" value="UniProtKB-KW"/>
</dbReference>
<keyword evidence="4" id="KW-1133">Transmembrane helix</keyword>
<keyword evidence="4" id="KW-0472">Membrane</keyword>
<keyword evidence="1" id="KW-1188">Viral release from host cell</keyword>
<feature type="transmembrane region" description="Helical" evidence="4">
    <location>
        <begin position="552"/>
        <end position="569"/>
    </location>
</feature>
<keyword evidence="4" id="KW-0812">Transmembrane</keyword>
<evidence type="ECO:0000256" key="2">
    <source>
        <dbReference type="ARBA" id="ARBA00022529"/>
    </source>
</evidence>
<dbReference type="CDD" id="cd12797">
    <property type="entry name" value="M23_peptidase"/>
    <property type="match status" value="1"/>
</dbReference>
<dbReference type="GeneID" id="77925189"/>
<evidence type="ECO:0000256" key="1">
    <source>
        <dbReference type="ARBA" id="ARBA00022465"/>
    </source>
</evidence>
<evidence type="ECO:0000259" key="5">
    <source>
        <dbReference type="Pfam" id="PF01551"/>
    </source>
</evidence>
<dbReference type="InterPro" id="IPR050570">
    <property type="entry name" value="Cell_wall_metabolism_enzyme"/>
</dbReference>
<dbReference type="GO" id="GO:0004222">
    <property type="term" value="F:metalloendopeptidase activity"/>
    <property type="evidence" value="ECO:0007669"/>
    <property type="project" value="TreeGrafter"/>
</dbReference>
<dbReference type="GO" id="GO:0031640">
    <property type="term" value="P:killing of cells of another organism"/>
    <property type="evidence" value="ECO:0007669"/>
    <property type="project" value="UniProtKB-KW"/>
</dbReference>
<accession>A0A6G6XI42</accession>
<feature type="transmembrane region" description="Helical" evidence="4">
    <location>
        <begin position="490"/>
        <end position="510"/>
    </location>
</feature>
<dbReference type="InterPro" id="IPR016024">
    <property type="entry name" value="ARM-type_fold"/>
</dbReference>
<dbReference type="InterPro" id="IPR010090">
    <property type="entry name" value="Phage_tape_meas"/>
</dbReference>
<organism evidence="7 8">
    <name type="scientific">Arthrobacter phage Shoya</name>
    <dbReference type="NCBI Taxonomy" id="2704035"/>
    <lineage>
        <taxon>Viruses</taxon>
        <taxon>Duplodnaviria</taxon>
        <taxon>Heunggongvirae</taxon>
        <taxon>Uroviricota</taxon>
        <taxon>Caudoviricetes</taxon>
        <taxon>Shoyavirus</taxon>
        <taxon>Shoyavirus shoya</taxon>
    </lineage>
</organism>
<dbReference type="PANTHER" id="PTHR21666">
    <property type="entry name" value="PEPTIDASE-RELATED"/>
    <property type="match status" value="1"/>
</dbReference>
<keyword evidence="3" id="KW-0081">Bacteriolytic enzyme</keyword>
<dbReference type="PANTHER" id="PTHR21666:SF270">
    <property type="entry name" value="MUREIN HYDROLASE ACTIVATOR ENVC"/>
    <property type="match status" value="1"/>
</dbReference>
<evidence type="ECO:0000313" key="8">
    <source>
        <dbReference type="Proteomes" id="UP000501785"/>
    </source>
</evidence>
<evidence type="ECO:0000256" key="3">
    <source>
        <dbReference type="ARBA" id="ARBA00022638"/>
    </source>
</evidence>
<feature type="domain" description="Phage tail tape measure protein" evidence="6">
    <location>
        <begin position="95"/>
        <end position="297"/>
    </location>
</feature>
<feature type="transmembrane region" description="Helical" evidence="4">
    <location>
        <begin position="522"/>
        <end position="546"/>
    </location>
</feature>
<dbReference type="InterPro" id="IPR016047">
    <property type="entry name" value="M23ase_b-sheet_dom"/>
</dbReference>
<feature type="transmembrane region" description="Helical" evidence="4">
    <location>
        <begin position="649"/>
        <end position="670"/>
    </location>
</feature>
<dbReference type="SUPFAM" id="SSF48371">
    <property type="entry name" value="ARM repeat"/>
    <property type="match status" value="1"/>
</dbReference>
<dbReference type="EMBL" id="MN908684">
    <property type="protein sequence ID" value="QIG57686.1"/>
    <property type="molecule type" value="Genomic_DNA"/>
</dbReference>
<keyword evidence="2" id="KW-0929">Antimicrobial</keyword>
<evidence type="ECO:0000256" key="4">
    <source>
        <dbReference type="SAM" id="Phobius"/>
    </source>
</evidence>
<dbReference type="NCBIfam" id="TIGR01760">
    <property type="entry name" value="tape_meas_TP901"/>
    <property type="match status" value="1"/>
</dbReference>
<dbReference type="GO" id="GO:0098003">
    <property type="term" value="P:viral tail assembly"/>
    <property type="evidence" value="ECO:0007669"/>
    <property type="project" value="UniProtKB-KW"/>
</dbReference>
<evidence type="ECO:0000313" key="7">
    <source>
        <dbReference type="EMBL" id="QIG57686.1"/>
    </source>
</evidence>
<keyword evidence="1" id="KW-1245">Viral tail assembly</keyword>
<dbReference type="Gene3D" id="2.70.70.10">
    <property type="entry name" value="Glucose Permease (Domain IIA)"/>
    <property type="match status" value="1"/>
</dbReference>
<evidence type="ECO:0000259" key="6">
    <source>
        <dbReference type="Pfam" id="PF10145"/>
    </source>
</evidence>
<dbReference type="RefSeq" id="YP_010649635.1">
    <property type="nucleotide sequence ID" value="NC_070771.1"/>
</dbReference>
<dbReference type="KEGG" id="vg:77925189"/>
<feature type="transmembrane region" description="Helical" evidence="4">
    <location>
        <begin position="454"/>
        <end position="484"/>
    </location>
</feature>
<feature type="transmembrane region" description="Helical" evidence="4">
    <location>
        <begin position="581"/>
        <end position="606"/>
    </location>
</feature>
<protein>
    <submittedName>
        <fullName evidence="7">Tape measure protein</fullName>
    </submittedName>
</protein>
<proteinExistence type="predicted"/>
<keyword evidence="8" id="KW-1185">Reference proteome</keyword>
<feature type="transmembrane region" description="Helical" evidence="4">
    <location>
        <begin position="408"/>
        <end position="433"/>
    </location>
</feature>
<name>A0A6G6XI42_9CAUD</name>
<feature type="domain" description="M23ase beta-sheet core" evidence="5">
    <location>
        <begin position="872"/>
        <end position="967"/>
    </location>
</feature>
<dbReference type="Proteomes" id="UP000501785">
    <property type="component" value="Segment"/>
</dbReference>